<dbReference type="InterPro" id="IPR045670">
    <property type="entry name" value="DUF5916"/>
</dbReference>
<dbReference type="Pfam" id="PF06452">
    <property type="entry name" value="CBM9_1"/>
    <property type="match status" value="1"/>
</dbReference>
<dbReference type="InterPro" id="IPR010502">
    <property type="entry name" value="Carb-bd_dom_fam9"/>
</dbReference>
<dbReference type="Pfam" id="PF19313">
    <property type="entry name" value="DUF5916"/>
    <property type="match status" value="1"/>
</dbReference>
<evidence type="ECO:0000259" key="1">
    <source>
        <dbReference type="Pfam" id="PF06452"/>
    </source>
</evidence>
<gene>
    <name evidence="3" type="ORF">GCM10023230_13440</name>
</gene>
<feature type="domain" description="DUF5916" evidence="2">
    <location>
        <begin position="247"/>
        <end position="828"/>
    </location>
</feature>
<name>A0ABP8ZSV3_9FLAO</name>
<dbReference type="CDD" id="cd09618">
    <property type="entry name" value="CBM9_like_2"/>
    <property type="match status" value="1"/>
</dbReference>
<sequence>MLQKIATCVTLLCSPILLGQTASSTELINEKLKNIPSPEKKRLSASRTSEKISLDGIIDEASWQNAELARDFTMHNPDNGKPLAYEKRTEVKVLYDDDAIYIGAMMYDDEPQKIMREITQRDDDGSTDFFGVSVNGYNDGQQEFRFLVTAAGVQWDANANSTTGEDTSWDAIWESNVKVTDQGWCAEIKLPYSALRFSKDKEKIWGIQFFRQLRRYRQLYTWNYVDNNKGTFEQQSGILNGLKDIKTPTRLFFFPYASFYENTNKITGAESQFKLGMDIKYGISDAFTLDAILVPDFGQTAFDNKILNLGPFEQQFNENRPFFTEGTDLFNKGNLFYSRRIGGRPSLRRGKLNEIKDENEILEDDYPEKINLLNAIKISGRTKQGLGIGFLNAITEKESVTMLDTVTQQRRKQIIEPLTNYNIITLDQRFNKNSSVTFVNTNVTRNGEFRDANVSALVFDLNTKKNTYNLSGDFKYIKINEFRDDPNKEGINTSLSFGETSGKIRFSVTGNYVTKKFDNNDLGINFQTNFLGTYGNINYRILKPNSIFNTFNSNMNVNTQIENTTGKLQGANVNFNFDATSKDNDGFGGGIFIRPTKIYDFYMPQVDRRYVQLPEYYEAWAYFSSNYNKKFALDFNPWGGTTSELGRNSYGFNISPRYRFSNKVSLILGYDYTKESNTIGIYDNDDITNIIFEKRDVTTSTLSLRSKIAINNKMTINVTSRYYWSYVESKDFKKLGEDGDLTYTNYSDLGSQDFSSWNLDCSYSWWIAPGSQLNVLYRNYSANSNEGLSRIDKDFSRNFNNLWGDNLNHTFSVSLRYFLDFNRVKNWI</sequence>
<accession>A0ABP8ZSV3</accession>
<reference evidence="4" key="1">
    <citation type="journal article" date="2019" name="Int. J. Syst. Evol. Microbiol.">
        <title>The Global Catalogue of Microorganisms (GCM) 10K type strain sequencing project: providing services to taxonomists for standard genome sequencing and annotation.</title>
        <authorList>
            <consortium name="The Broad Institute Genomics Platform"/>
            <consortium name="The Broad Institute Genome Sequencing Center for Infectious Disease"/>
            <person name="Wu L."/>
            <person name="Ma J."/>
        </authorList>
    </citation>
    <scope>NUCLEOTIDE SEQUENCE [LARGE SCALE GENOMIC DNA]</scope>
    <source>
        <strain evidence="4">JCM 18198</strain>
    </source>
</reference>
<proteinExistence type="predicted"/>
<feature type="domain" description="Carbohydrate-binding" evidence="1">
    <location>
        <begin position="55"/>
        <end position="208"/>
    </location>
</feature>
<dbReference type="SUPFAM" id="SSF49344">
    <property type="entry name" value="CBD9-like"/>
    <property type="match status" value="1"/>
</dbReference>
<evidence type="ECO:0000313" key="4">
    <source>
        <dbReference type="Proteomes" id="UP001500141"/>
    </source>
</evidence>
<keyword evidence="4" id="KW-1185">Reference proteome</keyword>
<dbReference type="RefSeq" id="WP_264543619.1">
    <property type="nucleotide sequence ID" value="NZ_BAABIP010000011.1"/>
</dbReference>
<evidence type="ECO:0000313" key="3">
    <source>
        <dbReference type="EMBL" id="GAA4765248.1"/>
    </source>
</evidence>
<protein>
    <recommendedName>
        <fullName evidence="5">Carbohydrate family 9 binding domain-like</fullName>
    </recommendedName>
</protein>
<evidence type="ECO:0000259" key="2">
    <source>
        <dbReference type="Pfam" id="PF19313"/>
    </source>
</evidence>
<comment type="caution">
    <text evidence="3">The sequence shown here is derived from an EMBL/GenBank/DDBJ whole genome shotgun (WGS) entry which is preliminary data.</text>
</comment>
<dbReference type="EMBL" id="BAABIP010000011">
    <property type="protein sequence ID" value="GAA4765248.1"/>
    <property type="molecule type" value="Genomic_DNA"/>
</dbReference>
<organism evidence="3 4">
    <name type="scientific">Flavobacterium hankyongi</name>
    <dbReference type="NCBI Taxonomy" id="1176532"/>
    <lineage>
        <taxon>Bacteria</taxon>
        <taxon>Pseudomonadati</taxon>
        <taxon>Bacteroidota</taxon>
        <taxon>Flavobacteriia</taxon>
        <taxon>Flavobacteriales</taxon>
        <taxon>Flavobacteriaceae</taxon>
        <taxon>Flavobacterium</taxon>
    </lineage>
</organism>
<dbReference type="Proteomes" id="UP001500141">
    <property type="component" value="Unassembled WGS sequence"/>
</dbReference>
<dbReference type="Gene3D" id="2.60.40.1190">
    <property type="match status" value="1"/>
</dbReference>
<evidence type="ECO:0008006" key="5">
    <source>
        <dbReference type="Google" id="ProtNLM"/>
    </source>
</evidence>